<feature type="compositionally biased region" description="Polar residues" evidence="2">
    <location>
        <begin position="1203"/>
        <end position="1217"/>
    </location>
</feature>
<feature type="compositionally biased region" description="Polar residues" evidence="2">
    <location>
        <begin position="1"/>
        <end position="28"/>
    </location>
</feature>
<evidence type="ECO:0000256" key="2">
    <source>
        <dbReference type="SAM" id="MobiDB-lite"/>
    </source>
</evidence>
<dbReference type="RefSeq" id="XP_001010459.2">
    <property type="nucleotide sequence ID" value="XM_001010459.2"/>
</dbReference>
<dbReference type="InterPro" id="IPR052994">
    <property type="entry name" value="Tiny_macrocysts_regulators"/>
</dbReference>
<feature type="transmembrane region" description="Helical" evidence="3">
    <location>
        <begin position="290"/>
        <end position="310"/>
    </location>
</feature>
<feature type="transmembrane region" description="Helical" evidence="3">
    <location>
        <begin position="1365"/>
        <end position="1389"/>
    </location>
</feature>
<feature type="region of interest" description="Disordered" evidence="2">
    <location>
        <begin position="1"/>
        <end position="42"/>
    </location>
</feature>
<feature type="transmembrane region" description="Helical" evidence="3">
    <location>
        <begin position="317"/>
        <end position="337"/>
    </location>
</feature>
<feature type="transmembrane region" description="Helical" evidence="3">
    <location>
        <begin position="181"/>
        <end position="201"/>
    </location>
</feature>
<accession>Q22Y10</accession>
<feature type="transmembrane region" description="Helical" evidence="3">
    <location>
        <begin position="142"/>
        <end position="161"/>
    </location>
</feature>
<feature type="coiled-coil region" evidence="1">
    <location>
        <begin position="1521"/>
        <end position="1555"/>
    </location>
</feature>
<feature type="transmembrane region" description="Helical" evidence="3">
    <location>
        <begin position="267"/>
        <end position="284"/>
    </location>
</feature>
<keyword evidence="3" id="KW-0472">Membrane</keyword>
<feature type="transmembrane region" description="Helical" evidence="3">
    <location>
        <begin position="349"/>
        <end position="370"/>
    </location>
</feature>
<sequence>MNQKQTGISNNTLKPNSHQNLSNKNIQPVQKAEKQKEKSINKTNQGTLLNGKHLLGTIFQTILEIIEDKRDYEIPYSIYAGMIVIYMLQIGGYVFQSDSVPLMKEQKIQTLAYVSEISTGTYFLQLKGNDTETIECFYLMQFIMWFQVLYICFIAFLKLFFSKWFKENRKLFKRPNQILNIYFMVYVWLIVLPYIEVFSGFCNCGQYSYLLAYTDPSTCYLKPKIFLILGYSGLVITILNTLILLFFYRNYEFNDSNILKRRFHPILLIQVTLYFIVIFFYYIPSIPINILYVCLHLVGATYIYDSILIIPYKNLFIAKFYAVSSICYEVLCIIITLWVYDSSFHDSELLYNCMIFSSIFIALFFGIWNYKYEKIMRFASFIGYSEHFHIDMFLEEIFRLAQDYQKSEYSKIKLFEIILFHQASCNQPLCYCKASAFKDEKNMLILEDVYKLIDSIFIYTLSSQQIKKDRDQFEHVSLKYITYLSKYRNNPMRAYYEIKKIQSQQRNVSLYFTTLSKILSQKMEENLINLQNQRMSIYSRYDQVVIQKNQVKLIEKSEKIKGVLLPLLRKYIIQKTSYLEKLRQGYQKIDDLQVEISKLTKFGWQIQKVFSQYFKKSSYSSQIMQSVQMLKLESIYKCTVLNEYVNSLQIEQQIQDLKLKDLSKPQNQIHSVNIINQNIVHFLVSLARDKGKILTNTNQCKKSLCRFLGRPLSDDKKITHIDIFMPNFFQEIHNELMSNMINKGSSKLLEQSYHTFAQNFKSFIFPINLYLDSTYHFQDDFCVNATVLKIDTPNQYILFDPEGKIKGISQDIFRQISDCEEQSQDQAAHLNFANQQNTQQKYSFNLETLKNKILIFFLMPKLAEIVTSHMLNTIQGSEQNFQRFSTELFLQAKTTKKQEQVCYKEKAKIKIPSNLTKIINQFLNYSVNPLEKTRGSTFNKQATMATETPSINIFYEKLKSFLEEKRRDYTFESCKKVLNIKFNLYFDKLHYMKNNKKLEKLYYCMEIVEISQCSDLTDKTNIYSALDYQMSPKNIQNQSRNEISSTDSDVTSYYKCDTLRYNESPKRSFQSRRPSQLNFSSKKVFSQEDNAFNLNSFGSFTIQSPTKQQQISSQFPQVIKTNSEQILNDLKLNHKHDIQFESDFNSLTHKEQEIFSVEYLSPRASERQNFKLTEDHRVQSPRKKSLSKGPIFSSENFLKKIGSQGSIQEQTSNCHTQHSQEEETSKTKQSNFKSLDKNPSDNVKSITLDLNPLTKYLNVKIEKQVSWKNIKHSPKSNQPSIQIINNLASQNSISSPPINANHSKLDKTLKKEQQNNEKNEQILEQHLFGQIQGKSQNGFQNRSKDNQYMFELAHNKKMHYSIHQFFICLACFLCIFYISSVILDISLYYPIQDIIRDFNSGITEASLSSLYSSQTLFSLLIYQIDTGSSYLNNQQTVRQQLQEECDQISKLYSSQLLQLFNDYEKGIYLQQNQTYTYVYSALVLQHEENSSSYTLLFRNLYNILSVCSQDSINKNSFFYLLSNMDLNKNLSNTRIQELQNQLNDKIDDLKRIQILFIIILSSLMFALFVVSGPSIGRYNKYKQQLLLIATRITQLECEKLISILQQYTSLLQEDSDEKWMLADFVGIALKINSQENFKVKAQKKDQQLSSLIVDQNLGKKVESRIVIVAFSTIILFFGIIMTIVFIYNSKMSTSISLYRDSLLMQNEFFNQKTLYEQLISQRIIQSVDSNYPQIPDNNSKLNIINSSQEFLQEYIRDFLNNLDKCSSMDGNDSSHIQNIFTSDLCTQLIDTDYPCDSNDDYLQQGLQSLIQFQIQFIERDYYLMQNDLSLDLQKTKHQVSQSSEIYFHYFIDDYDKVSEIFQLFLKLFKNSLSNQYQNLIYIIQSYLLGVSSFVAVMLLIAGILVGFYQQSMINHLRFSMTFLPYEKSLDESTLFLLKNLSKI</sequence>
<dbReference type="HOGENOM" id="CLU_239410_0_0_1"/>
<dbReference type="InParanoid" id="Q22Y10"/>
<dbReference type="GeneID" id="7837309"/>
<feature type="transmembrane region" description="Helical" evidence="3">
    <location>
        <begin position="1886"/>
        <end position="1908"/>
    </location>
</feature>
<name>Q22Y10_TETTS</name>
<feature type="transmembrane region" description="Helical" evidence="3">
    <location>
        <begin position="76"/>
        <end position="95"/>
    </location>
</feature>
<keyword evidence="1" id="KW-0175">Coiled coil</keyword>
<feature type="transmembrane region" description="Helical" evidence="3">
    <location>
        <begin position="1665"/>
        <end position="1687"/>
    </location>
</feature>
<dbReference type="Proteomes" id="UP000009168">
    <property type="component" value="Unassembled WGS sequence"/>
</dbReference>
<proteinExistence type="predicted"/>
<keyword evidence="3 4" id="KW-0812">Transmembrane</keyword>
<dbReference type="EMBL" id="GG662749">
    <property type="protein sequence ID" value="EAR90214.2"/>
    <property type="molecule type" value="Genomic_DNA"/>
</dbReference>
<feature type="transmembrane region" description="Helical" evidence="3">
    <location>
        <begin position="225"/>
        <end position="247"/>
    </location>
</feature>
<gene>
    <name evidence="4" type="ORF">TTHERM_00355610</name>
</gene>
<evidence type="ECO:0000256" key="3">
    <source>
        <dbReference type="SAM" id="Phobius"/>
    </source>
</evidence>
<organism evidence="4 5">
    <name type="scientific">Tetrahymena thermophila (strain SB210)</name>
    <dbReference type="NCBI Taxonomy" id="312017"/>
    <lineage>
        <taxon>Eukaryota</taxon>
        <taxon>Sar</taxon>
        <taxon>Alveolata</taxon>
        <taxon>Ciliophora</taxon>
        <taxon>Intramacronucleata</taxon>
        <taxon>Oligohymenophorea</taxon>
        <taxon>Hymenostomatida</taxon>
        <taxon>Tetrahymenina</taxon>
        <taxon>Tetrahymenidae</taxon>
        <taxon>Tetrahymena</taxon>
    </lineage>
</organism>
<evidence type="ECO:0000256" key="1">
    <source>
        <dbReference type="SAM" id="Coils"/>
    </source>
</evidence>
<dbReference type="PANTHER" id="PTHR31600">
    <property type="entry name" value="TINY MACROCYSTS PROTEIN B-RELATED"/>
    <property type="match status" value="1"/>
</dbReference>
<reference evidence="5" key="1">
    <citation type="journal article" date="2006" name="PLoS Biol.">
        <title>Macronuclear genome sequence of the ciliate Tetrahymena thermophila, a model eukaryote.</title>
        <authorList>
            <person name="Eisen J.A."/>
            <person name="Coyne R.S."/>
            <person name="Wu M."/>
            <person name="Wu D."/>
            <person name="Thiagarajan M."/>
            <person name="Wortman J.R."/>
            <person name="Badger J.H."/>
            <person name="Ren Q."/>
            <person name="Amedeo P."/>
            <person name="Jones K.M."/>
            <person name="Tallon L.J."/>
            <person name="Delcher A.L."/>
            <person name="Salzberg S.L."/>
            <person name="Silva J.C."/>
            <person name="Haas B.J."/>
            <person name="Majoros W.H."/>
            <person name="Farzad M."/>
            <person name="Carlton J.M."/>
            <person name="Smith R.K. Jr."/>
            <person name="Garg J."/>
            <person name="Pearlman R.E."/>
            <person name="Karrer K.M."/>
            <person name="Sun L."/>
            <person name="Manning G."/>
            <person name="Elde N.C."/>
            <person name="Turkewitz A.P."/>
            <person name="Asai D.J."/>
            <person name="Wilkes D.E."/>
            <person name="Wang Y."/>
            <person name="Cai H."/>
            <person name="Collins K."/>
            <person name="Stewart B.A."/>
            <person name="Lee S.R."/>
            <person name="Wilamowska K."/>
            <person name="Weinberg Z."/>
            <person name="Ruzzo W.L."/>
            <person name="Wloga D."/>
            <person name="Gaertig J."/>
            <person name="Frankel J."/>
            <person name="Tsao C.-C."/>
            <person name="Gorovsky M.A."/>
            <person name="Keeling P.J."/>
            <person name="Waller R.F."/>
            <person name="Patron N.J."/>
            <person name="Cherry J.M."/>
            <person name="Stover N.A."/>
            <person name="Krieger C.J."/>
            <person name="del Toro C."/>
            <person name="Ryder H.F."/>
            <person name="Williamson S.C."/>
            <person name="Barbeau R.A."/>
            <person name="Hamilton E.P."/>
            <person name="Orias E."/>
        </authorList>
    </citation>
    <scope>NUCLEOTIDE SEQUENCE [LARGE SCALE GENOMIC DNA]</scope>
    <source>
        <strain evidence="5">SB210</strain>
    </source>
</reference>
<dbReference type="OrthoDB" id="303797at2759"/>
<feature type="region of interest" description="Disordered" evidence="2">
    <location>
        <begin position="1170"/>
        <end position="1190"/>
    </location>
</feature>
<dbReference type="KEGG" id="tet:TTHERM_00355610"/>
<feature type="compositionally biased region" description="Basic and acidic residues" evidence="2">
    <location>
        <begin position="31"/>
        <end position="40"/>
    </location>
</feature>
<evidence type="ECO:0000313" key="5">
    <source>
        <dbReference type="Proteomes" id="UP000009168"/>
    </source>
</evidence>
<feature type="region of interest" description="Disordered" evidence="2">
    <location>
        <begin position="1202"/>
        <end position="1243"/>
    </location>
</feature>
<keyword evidence="5" id="KW-1185">Reference proteome</keyword>
<protein>
    <submittedName>
        <fullName evidence="4">Transmembrane protein, putative</fullName>
    </submittedName>
</protein>
<evidence type="ECO:0000313" key="4">
    <source>
        <dbReference type="EMBL" id="EAR90214.2"/>
    </source>
</evidence>
<feature type="transmembrane region" description="Helical" evidence="3">
    <location>
        <begin position="1554"/>
        <end position="1575"/>
    </location>
</feature>
<keyword evidence="3" id="KW-1133">Transmembrane helix</keyword>
<dbReference type="PANTHER" id="PTHR31600:SF2">
    <property type="entry name" value="GAMETE ENRICHED GENE 10 PROTEIN-RELATED"/>
    <property type="match status" value="1"/>
</dbReference>